<evidence type="ECO:0000256" key="2">
    <source>
        <dbReference type="ARBA" id="ARBA00013251"/>
    </source>
</evidence>
<sequence>MLDDIINKIKAYSSDEDVKIIQKAFDFGEKAHSGQVRVSGEPYLTHPLAVALILADLQLDISTIVAGILHDVIEDTPFTYEDIKNEFGQEIADLVDGVTKLSKIEYKTKEEQQAENMRKMLMAMAKDIRVILIKLADRLHNMRTLKYLPSDKQVEKAKETLEIYAPIAHRLGISKIQWELEDLSLRYIDPEGYYELVDKIAQKRKEREAFISSIIEILKAKLQSIGIEAEIDGRPKHFYSIYKKMKLQNKTFEQIFDLTAIRVIVNTVKDCYGVLGIVHTLWKPIPGRFKDYIAMPKPNMYQSLHTTVIGLKGQVFEVQIRTWEMHRTAEYGIAAHWKYKEGKSSEDDFDEKLTWLRQLLEWQRELKDPREFMEALKIDLFTDEVFVFTPKGDVINLPYGSTPIDFAYMIHTDIGHRCIGAKVNGKIVPLDTVLKTGDIVEIMVSPNKNHGPSRDWLKIVKSSQAKNKINQWFKKEQREENIEKGKDLIEKEIKRQGLSQYAIKDEIYDAVLRKLNFKTTDEMYVAVGVGSITPVQVVLKIKEELKIDGQQIITEQNIENIEVKKKFSEKKNQTGVKVKGIDNIMVKFAKCCSPIPGDEIIGYITRGRGVTIHRKDCVNITNSSLDNNRLVEVEWAINVDNRFPADIQIISRNRYGLLTDVTNILSEAKTSVKALNARASKDDLASISLTVEVNTKEDLNKLINRIKLLTGIIDVYRINTA</sequence>
<dbReference type="Pfam" id="PF13291">
    <property type="entry name" value="ACT_4"/>
    <property type="match status" value="1"/>
</dbReference>
<dbReference type="FunFam" id="3.30.460.10:FF:000001">
    <property type="entry name" value="GTP pyrophosphokinase RelA"/>
    <property type="match status" value="1"/>
</dbReference>
<evidence type="ECO:0000313" key="9">
    <source>
        <dbReference type="Proteomes" id="UP000184088"/>
    </source>
</evidence>
<dbReference type="CDD" id="cd05399">
    <property type="entry name" value="NT_Rel-Spo_like"/>
    <property type="match status" value="1"/>
</dbReference>
<evidence type="ECO:0000256" key="3">
    <source>
        <dbReference type="ARBA" id="ARBA00048244"/>
    </source>
</evidence>
<dbReference type="NCBIfam" id="TIGR00691">
    <property type="entry name" value="spoT_relA"/>
    <property type="match status" value="1"/>
</dbReference>
<evidence type="ECO:0000259" key="5">
    <source>
        <dbReference type="PROSITE" id="PS51671"/>
    </source>
</evidence>
<evidence type="ECO:0000256" key="1">
    <source>
        <dbReference type="ARBA" id="ARBA00004976"/>
    </source>
</evidence>
<dbReference type="SUPFAM" id="SSF109604">
    <property type="entry name" value="HD-domain/PDEase-like"/>
    <property type="match status" value="1"/>
</dbReference>
<dbReference type="OrthoDB" id="9805041at2"/>
<dbReference type="InterPro" id="IPR033655">
    <property type="entry name" value="TGS_RelA/SpoT"/>
</dbReference>
<dbReference type="GO" id="GO:0015970">
    <property type="term" value="P:guanosine tetraphosphate biosynthetic process"/>
    <property type="evidence" value="ECO:0007669"/>
    <property type="project" value="UniProtKB-UniPathway"/>
</dbReference>
<gene>
    <name evidence="8" type="ORF">SAMN02746089_00333</name>
</gene>
<dbReference type="PROSITE" id="PS51671">
    <property type="entry name" value="ACT"/>
    <property type="match status" value="1"/>
</dbReference>
<comment type="pathway">
    <text evidence="1">Purine metabolism; ppGpp biosynthesis; ppGpp from GTP: step 1/2.</text>
</comment>
<dbReference type="SMART" id="SM00471">
    <property type="entry name" value="HDc"/>
    <property type="match status" value="1"/>
</dbReference>
<dbReference type="Pfam" id="PF19296">
    <property type="entry name" value="RelA_AH_RIS"/>
    <property type="match status" value="1"/>
</dbReference>
<evidence type="ECO:0000259" key="6">
    <source>
        <dbReference type="PROSITE" id="PS51831"/>
    </source>
</evidence>
<dbReference type="EMBL" id="FQVH01000002">
    <property type="protein sequence ID" value="SHE49654.1"/>
    <property type="molecule type" value="Genomic_DNA"/>
</dbReference>
<dbReference type="FunFam" id="1.10.3210.10:FF:000001">
    <property type="entry name" value="GTP pyrophosphokinase RelA"/>
    <property type="match status" value="1"/>
</dbReference>
<dbReference type="InterPro" id="IPR006674">
    <property type="entry name" value="HD_domain"/>
</dbReference>
<dbReference type="SUPFAM" id="SSF55021">
    <property type="entry name" value="ACT-like"/>
    <property type="match status" value="1"/>
</dbReference>
<dbReference type="InterPro" id="IPR003607">
    <property type="entry name" value="HD/PDEase_dom"/>
</dbReference>
<evidence type="ECO:0000256" key="4">
    <source>
        <dbReference type="RuleBase" id="RU003847"/>
    </source>
</evidence>
<dbReference type="STRING" id="1121256.SAMN02746089_00333"/>
<dbReference type="SUPFAM" id="SSF81301">
    <property type="entry name" value="Nucleotidyltransferase"/>
    <property type="match status" value="1"/>
</dbReference>
<feature type="domain" description="HD" evidence="6">
    <location>
        <begin position="43"/>
        <end position="142"/>
    </location>
</feature>
<proteinExistence type="inferred from homology"/>
<feature type="domain" description="TGS" evidence="7">
    <location>
        <begin position="383"/>
        <end position="444"/>
    </location>
</feature>
<dbReference type="PANTHER" id="PTHR21262">
    <property type="entry name" value="GUANOSINE-3',5'-BIS DIPHOSPHATE 3'-PYROPHOSPHOHYDROLASE"/>
    <property type="match status" value="1"/>
</dbReference>
<dbReference type="AlphaFoldDB" id="A0A1M4TZ81"/>
<dbReference type="PROSITE" id="PS51831">
    <property type="entry name" value="HD"/>
    <property type="match status" value="1"/>
</dbReference>
<accession>A0A1M4TZ81</accession>
<dbReference type="InterPro" id="IPR002912">
    <property type="entry name" value="ACT_dom"/>
</dbReference>
<dbReference type="SMART" id="SM00954">
    <property type="entry name" value="RelA_SpoT"/>
    <property type="match status" value="1"/>
</dbReference>
<dbReference type="InterPro" id="IPR007685">
    <property type="entry name" value="RelA_SpoT"/>
</dbReference>
<keyword evidence="8" id="KW-0418">Kinase</keyword>
<comment type="catalytic activity">
    <reaction evidence="3">
        <text>GTP + ATP = guanosine 3'-diphosphate 5'-triphosphate + AMP</text>
        <dbReference type="Rhea" id="RHEA:22088"/>
        <dbReference type="ChEBI" id="CHEBI:30616"/>
        <dbReference type="ChEBI" id="CHEBI:37565"/>
        <dbReference type="ChEBI" id="CHEBI:142410"/>
        <dbReference type="ChEBI" id="CHEBI:456215"/>
        <dbReference type="EC" id="2.7.6.5"/>
    </reaction>
</comment>
<dbReference type="InterPro" id="IPR045865">
    <property type="entry name" value="ACT-like_dom_sf"/>
</dbReference>
<dbReference type="UniPathway" id="UPA00908">
    <property type="reaction ID" value="UER00884"/>
</dbReference>
<reference evidence="8 9" key="1">
    <citation type="submission" date="2016-11" db="EMBL/GenBank/DDBJ databases">
        <authorList>
            <person name="Jaros S."/>
            <person name="Januszkiewicz K."/>
            <person name="Wedrychowicz H."/>
        </authorList>
    </citation>
    <scope>NUCLEOTIDE SEQUENCE [LARGE SCALE GENOMIC DNA]</scope>
    <source>
        <strain evidence="8 9">DSM 17918</strain>
    </source>
</reference>
<dbReference type="InterPro" id="IPR043519">
    <property type="entry name" value="NT_sf"/>
</dbReference>
<dbReference type="Proteomes" id="UP000184088">
    <property type="component" value="Unassembled WGS sequence"/>
</dbReference>
<dbReference type="Gene3D" id="3.10.20.30">
    <property type="match status" value="1"/>
</dbReference>
<protein>
    <recommendedName>
        <fullName evidence="2">GTP diphosphokinase</fullName>
        <ecNumber evidence="2">2.7.6.5</ecNumber>
    </recommendedName>
</protein>
<dbReference type="InterPro" id="IPR012675">
    <property type="entry name" value="Beta-grasp_dom_sf"/>
</dbReference>
<dbReference type="GO" id="GO:0016301">
    <property type="term" value="F:kinase activity"/>
    <property type="evidence" value="ECO:0007669"/>
    <property type="project" value="UniProtKB-KW"/>
</dbReference>
<dbReference type="PANTHER" id="PTHR21262:SF31">
    <property type="entry name" value="GTP PYROPHOSPHOKINASE"/>
    <property type="match status" value="1"/>
</dbReference>
<dbReference type="CDD" id="cd00077">
    <property type="entry name" value="HDc"/>
    <property type="match status" value="1"/>
</dbReference>
<dbReference type="FunFam" id="3.10.20.30:FF:000002">
    <property type="entry name" value="GTP pyrophosphokinase (RelA/SpoT)"/>
    <property type="match status" value="1"/>
</dbReference>
<evidence type="ECO:0000259" key="7">
    <source>
        <dbReference type="PROSITE" id="PS51880"/>
    </source>
</evidence>
<dbReference type="InterPro" id="IPR004811">
    <property type="entry name" value="RelA/Spo_fam"/>
</dbReference>
<dbReference type="SUPFAM" id="SSF81271">
    <property type="entry name" value="TGS-like"/>
    <property type="match status" value="1"/>
</dbReference>
<dbReference type="InterPro" id="IPR012676">
    <property type="entry name" value="TGS-like"/>
</dbReference>
<keyword evidence="9" id="KW-1185">Reference proteome</keyword>
<dbReference type="CDD" id="cd01668">
    <property type="entry name" value="TGS_RSH"/>
    <property type="match status" value="1"/>
</dbReference>
<dbReference type="Pfam" id="PF02824">
    <property type="entry name" value="TGS"/>
    <property type="match status" value="1"/>
</dbReference>
<name>A0A1M4TZ81_9THEO</name>
<dbReference type="Pfam" id="PF13328">
    <property type="entry name" value="HD_4"/>
    <property type="match status" value="1"/>
</dbReference>
<dbReference type="CDD" id="cd04876">
    <property type="entry name" value="ACT_RelA-SpoT"/>
    <property type="match status" value="1"/>
</dbReference>
<dbReference type="Gene3D" id="1.10.3210.10">
    <property type="entry name" value="Hypothetical protein af1432"/>
    <property type="match status" value="1"/>
</dbReference>
<dbReference type="PROSITE" id="PS51880">
    <property type="entry name" value="TGS"/>
    <property type="match status" value="1"/>
</dbReference>
<dbReference type="Pfam" id="PF04607">
    <property type="entry name" value="RelA_SpoT"/>
    <property type="match status" value="1"/>
</dbReference>
<dbReference type="InterPro" id="IPR004095">
    <property type="entry name" value="TGS"/>
</dbReference>
<dbReference type="EC" id="2.7.6.5" evidence="2"/>
<organism evidence="8 9">
    <name type="scientific">Caldanaerobius fijiensis DSM 17918</name>
    <dbReference type="NCBI Taxonomy" id="1121256"/>
    <lineage>
        <taxon>Bacteria</taxon>
        <taxon>Bacillati</taxon>
        <taxon>Bacillota</taxon>
        <taxon>Clostridia</taxon>
        <taxon>Thermoanaerobacterales</taxon>
        <taxon>Thermoanaerobacteraceae</taxon>
        <taxon>Caldanaerobius</taxon>
    </lineage>
</organism>
<comment type="function">
    <text evidence="4">In eubacteria ppGpp (guanosine 3'-diphosphate 5'-diphosphate) is a mediator of the stringent response that coordinates a variety of cellular activities in response to changes in nutritional abundance.</text>
</comment>
<evidence type="ECO:0000313" key="8">
    <source>
        <dbReference type="EMBL" id="SHE49654.1"/>
    </source>
</evidence>
<keyword evidence="8" id="KW-0808">Transferase</keyword>
<dbReference type="GO" id="GO:0008728">
    <property type="term" value="F:GTP diphosphokinase activity"/>
    <property type="evidence" value="ECO:0007669"/>
    <property type="project" value="UniProtKB-EC"/>
</dbReference>
<dbReference type="Gene3D" id="3.30.70.260">
    <property type="match status" value="1"/>
</dbReference>
<dbReference type="GO" id="GO:0005886">
    <property type="term" value="C:plasma membrane"/>
    <property type="evidence" value="ECO:0007669"/>
    <property type="project" value="TreeGrafter"/>
</dbReference>
<feature type="domain" description="ACT" evidence="5">
    <location>
        <begin position="646"/>
        <end position="720"/>
    </location>
</feature>
<comment type="similarity">
    <text evidence="4">Belongs to the relA/spoT family.</text>
</comment>
<dbReference type="InterPro" id="IPR045600">
    <property type="entry name" value="RelA/SpoT_AH_RIS"/>
</dbReference>
<dbReference type="RefSeq" id="WP_073341358.1">
    <property type="nucleotide sequence ID" value="NZ_FQVH01000002.1"/>
</dbReference>
<dbReference type="Gene3D" id="3.30.460.10">
    <property type="entry name" value="Beta Polymerase, domain 2"/>
    <property type="match status" value="1"/>
</dbReference>